<dbReference type="EMBL" id="JBHSEC010000019">
    <property type="protein sequence ID" value="MFC4410641.1"/>
    <property type="molecule type" value="Genomic_DNA"/>
</dbReference>
<dbReference type="Gene3D" id="1.10.260.40">
    <property type="entry name" value="lambda repressor-like DNA-binding domains"/>
    <property type="match status" value="1"/>
</dbReference>
<keyword evidence="3" id="KW-1185">Reference proteome</keyword>
<dbReference type="InterPro" id="IPR010982">
    <property type="entry name" value="Lambda_DNA-bd_dom_sf"/>
</dbReference>
<evidence type="ECO:0000313" key="3">
    <source>
        <dbReference type="Proteomes" id="UP001595817"/>
    </source>
</evidence>
<proteinExistence type="predicted"/>
<name>A0ABV8X3Z6_9LACT</name>
<dbReference type="SUPFAM" id="SSF47413">
    <property type="entry name" value="lambda repressor-like DNA-binding domains"/>
    <property type="match status" value="1"/>
</dbReference>
<accession>A0ABV8X3Z6</accession>
<dbReference type="CDD" id="cd00093">
    <property type="entry name" value="HTH_XRE"/>
    <property type="match status" value="1"/>
</dbReference>
<feature type="domain" description="HTH cro/C1-type" evidence="1">
    <location>
        <begin position="7"/>
        <end position="61"/>
    </location>
</feature>
<comment type="caution">
    <text evidence="2">The sequence shown here is derived from an EMBL/GenBank/DDBJ whole genome shotgun (WGS) entry which is preliminary data.</text>
</comment>
<sequence length="144" mass="17306">MPFGDHLREYREEYLKIKQKEAANRLDVDSTVLSNYELNKREVPLYLLPKIKEIYEIPDELFLRMVLDMPLKSAKPPVVPLTEQAKEIHEKYLDHFVRDHEELIRESNELRELISYVARFDQKKRRILLNAIKQIIDIFPDTEK</sequence>
<dbReference type="InterPro" id="IPR001387">
    <property type="entry name" value="Cro/C1-type_HTH"/>
</dbReference>
<gene>
    <name evidence="2" type="ORF">ACFOZY_09475</name>
</gene>
<dbReference type="RefSeq" id="WP_378154711.1">
    <property type="nucleotide sequence ID" value="NZ_JBHSEC010000019.1"/>
</dbReference>
<reference evidence="3" key="1">
    <citation type="journal article" date="2019" name="Int. J. Syst. Evol. Microbiol.">
        <title>The Global Catalogue of Microorganisms (GCM) 10K type strain sequencing project: providing services to taxonomists for standard genome sequencing and annotation.</title>
        <authorList>
            <consortium name="The Broad Institute Genomics Platform"/>
            <consortium name="The Broad Institute Genome Sequencing Center for Infectious Disease"/>
            <person name="Wu L."/>
            <person name="Ma J."/>
        </authorList>
    </citation>
    <scope>NUCLEOTIDE SEQUENCE [LARGE SCALE GENOMIC DNA]</scope>
    <source>
        <strain evidence="3">CCUG 59778</strain>
    </source>
</reference>
<evidence type="ECO:0000313" key="2">
    <source>
        <dbReference type="EMBL" id="MFC4410641.1"/>
    </source>
</evidence>
<dbReference type="PROSITE" id="PS50943">
    <property type="entry name" value="HTH_CROC1"/>
    <property type="match status" value="1"/>
</dbReference>
<protein>
    <submittedName>
        <fullName evidence="2">Helix-turn-helix domain-containing protein</fullName>
    </submittedName>
</protein>
<dbReference type="Proteomes" id="UP001595817">
    <property type="component" value="Unassembled WGS sequence"/>
</dbReference>
<evidence type="ECO:0000259" key="1">
    <source>
        <dbReference type="PROSITE" id="PS50943"/>
    </source>
</evidence>
<organism evidence="2 3">
    <name type="scientific">Chungangia koreensis</name>
    <dbReference type="NCBI Taxonomy" id="752657"/>
    <lineage>
        <taxon>Bacteria</taxon>
        <taxon>Bacillati</taxon>
        <taxon>Bacillota</taxon>
        <taxon>Bacilli</taxon>
        <taxon>Lactobacillales</taxon>
        <taxon>Chungangia</taxon>
    </lineage>
</organism>
<dbReference type="SMART" id="SM00530">
    <property type="entry name" value="HTH_XRE"/>
    <property type="match status" value="1"/>
</dbReference>